<dbReference type="GO" id="GO:0015031">
    <property type="term" value="P:protein transport"/>
    <property type="evidence" value="ECO:0007669"/>
    <property type="project" value="UniProtKB-KW"/>
</dbReference>
<dbReference type="Pfam" id="PF24597">
    <property type="entry name" value="TPR_DOP1_M"/>
    <property type="match status" value="1"/>
</dbReference>
<evidence type="ECO:0000259" key="8">
    <source>
        <dbReference type="Pfam" id="PF04118"/>
    </source>
</evidence>
<evidence type="ECO:0000313" key="13">
    <source>
        <dbReference type="Proteomes" id="UP000694427"/>
    </source>
</evidence>
<feature type="region of interest" description="Disordered" evidence="7">
    <location>
        <begin position="1014"/>
        <end position="1055"/>
    </location>
</feature>
<evidence type="ECO:0000256" key="5">
    <source>
        <dbReference type="ARBA" id="ARBA00023136"/>
    </source>
</evidence>
<dbReference type="GO" id="GO:0005768">
    <property type="term" value="C:endosome"/>
    <property type="evidence" value="ECO:0007669"/>
    <property type="project" value="TreeGrafter"/>
</dbReference>
<evidence type="ECO:0000259" key="11">
    <source>
        <dbReference type="Pfam" id="PF24601"/>
    </source>
</evidence>
<dbReference type="InterPro" id="IPR056457">
    <property type="entry name" value="DOP1_C"/>
</dbReference>
<name>A0A8C1QFX1_CYPCA</name>
<organism evidence="12 13">
    <name type="scientific">Cyprinus carpio</name>
    <name type="common">Common carp</name>
    <dbReference type="NCBI Taxonomy" id="7962"/>
    <lineage>
        <taxon>Eukaryota</taxon>
        <taxon>Metazoa</taxon>
        <taxon>Chordata</taxon>
        <taxon>Craniata</taxon>
        <taxon>Vertebrata</taxon>
        <taxon>Euteleostomi</taxon>
        <taxon>Actinopterygii</taxon>
        <taxon>Neopterygii</taxon>
        <taxon>Teleostei</taxon>
        <taxon>Ostariophysi</taxon>
        <taxon>Cypriniformes</taxon>
        <taxon>Cyprinidae</taxon>
        <taxon>Cyprininae</taxon>
        <taxon>Cyprinus</taxon>
    </lineage>
</organism>
<dbReference type="Pfam" id="PF24598">
    <property type="entry name" value="DOP1_C"/>
    <property type="match status" value="1"/>
</dbReference>
<feature type="compositionally biased region" description="Polar residues" evidence="7">
    <location>
        <begin position="1106"/>
        <end position="1121"/>
    </location>
</feature>
<dbReference type="GO" id="GO:0000139">
    <property type="term" value="C:Golgi membrane"/>
    <property type="evidence" value="ECO:0007669"/>
    <property type="project" value="UniProtKB-SubCell"/>
</dbReference>
<gene>
    <name evidence="12" type="primary">LOC109106169</name>
</gene>
<reference evidence="12" key="1">
    <citation type="submission" date="2025-08" db="UniProtKB">
        <authorList>
            <consortium name="Ensembl"/>
        </authorList>
    </citation>
    <scope>IDENTIFICATION</scope>
</reference>
<feature type="region of interest" description="Disordered" evidence="7">
    <location>
        <begin position="2306"/>
        <end position="2326"/>
    </location>
</feature>
<dbReference type="InterPro" id="IPR007249">
    <property type="entry name" value="DOP1_N"/>
</dbReference>
<dbReference type="Pfam" id="PF04118">
    <property type="entry name" value="Dopey_N"/>
    <property type="match status" value="1"/>
</dbReference>
<evidence type="ECO:0000256" key="4">
    <source>
        <dbReference type="ARBA" id="ARBA00023034"/>
    </source>
</evidence>
<feature type="region of interest" description="Disordered" evidence="7">
    <location>
        <begin position="1193"/>
        <end position="1251"/>
    </location>
</feature>
<dbReference type="InterPro" id="IPR056458">
    <property type="entry name" value="TPR_DOP1_M"/>
</dbReference>
<dbReference type="Ensembl" id="ENSCCRT00010041096.1">
    <property type="protein sequence ID" value="ENSCCRP00010037423.1"/>
    <property type="gene ID" value="ENSCCRG00010015910.1"/>
</dbReference>
<dbReference type="InterPro" id="IPR040314">
    <property type="entry name" value="DOP1"/>
</dbReference>
<feature type="compositionally biased region" description="Low complexity" evidence="7">
    <location>
        <begin position="1014"/>
        <end position="1037"/>
    </location>
</feature>
<feature type="region of interest" description="Disordered" evidence="7">
    <location>
        <begin position="589"/>
        <end position="624"/>
    </location>
</feature>
<reference evidence="12" key="2">
    <citation type="submission" date="2025-09" db="UniProtKB">
        <authorList>
            <consortium name="Ensembl"/>
        </authorList>
    </citation>
    <scope>IDENTIFICATION</scope>
</reference>
<evidence type="ECO:0000256" key="2">
    <source>
        <dbReference type="ARBA" id="ARBA00022448"/>
    </source>
</evidence>
<keyword evidence="4" id="KW-0333">Golgi apparatus</keyword>
<dbReference type="GO" id="GO:0006895">
    <property type="term" value="P:Golgi to endosome transport"/>
    <property type="evidence" value="ECO:0007669"/>
    <property type="project" value="InterPro"/>
</dbReference>
<dbReference type="GO" id="GO:0005829">
    <property type="term" value="C:cytosol"/>
    <property type="evidence" value="ECO:0007669"/>
    <property type="project" value="GOC"/>
</dbReference>
<feature type="domain" description="DOP1 N-terminal" evidence="8">
    <location>
        <begin position="11"/>
        <end position="295"/>
    </location>
</feature>
<feature type="compositionally biased region" description="Basic and acidic residues" evidence="7">
    <location>
        <begin position="589"/>
        <end position="599"/>
    </location>
</feature>
<keyword evidence="2" id="KW-0813">Transport</keyword>
<feature type="domain" description="DOP1-like TPR" evidence="11">
    <location>
        <begin position="1291"/>
        <end position="1657"/>
    </location>
</feature>
<protein>
    <submittedName>
        <fullName evidence="12">Protein dopey-1-like</fullName>
    </submittedName>
</protein>
<dbReference type="GO" id="GO:0005802">
    <property type="term" value="C:trans-Golgi network"/>
    <property type="evidence" value="ECO:0007669"/>
    <property type="project" value="TreeGrafter"/>
</dbReference>
<proteinExistence type="inferred from homology"/>
<feature type="domain" description="DOP1-like middle TPR" evidence="9">
    <location>
        <begin position="319"/>
        <end position="534"/>
    </location>
</feature>
<dbReference type="PANTHER" id="PTHR14042:SF22">
    <property type="entry name" value="PROTEIN DOPEY-1"/>
    <property type="match status" value="1"/>
</dbReference>
<evidence type="ECO:0000259" key="9">
    <source>
        <dbReference type="Pfam" id="PF24597"/>
    </source>
</evidence>
<feature type="domain" description="DOP1-like C-terminal" evidence="10">
    <location>
        <begin position="1824"/>
        <end position="2297"/>
    </location>
</feature>
<feature type="compositionally biased region" description="Basic and acidic residues" evidence="7">
    <location>
        <begin position="1233"/>
        <end position="1248"/>
    </location>
</feature>
<dbReference type="PANTHER" id="PTHR14042">
    <property type="entry name" value="DOPEY-RELATED"/>
    <property type="match status" value="1"/>
</dbReference>
<comment type="subcellular location">
    <subcellularLocation>
        <location evidence="1">Golgi apparatus membrane</location>
        <topology evidence="1">Peripheral membrane protein</topology>
    </subcellularLocation>
</comment>
<keyword evidence="13" id="KW-1185">Reference proteome</keyword>
<evidence type="ECO:0000256" key="7">
    <source>
        <dbReference type="SAM" id="MobiDB-lite"/>
    </source>
</evidence>
<feature type="region of interest" description="Disordered" evidence="7">
    <location>
        <begin position="1092"/>
        <end position="1121"/>
    </location>
</feature>
<evidence type="ECO:0000256" key="3">
    <source>
        <dbReference type="ARBA" id="ARBA00022927"/>
    </source>
</evidence>
<comment type="similarity">
    <text evidence="6">Belongs to the DOP1 family.</text>
</comment>
<evidence type="ECO:0000256" key="1">
    <source>
        <dbReference type="ARBA" id="ARBA00004395"/>
    </source>
</evidence>
<evidence type="ECO:0000313" key="12">
    <source>
        <dbReference type="Ensembl" id="ENSCCRP00010037423.1"/>
    </source>
</evidence>
<dbReference type="Proteomes" id="UP000694427">
    <property type="component" value="Unplaced"/>
</dbReference>
<evidence type="ECO:0000256" key="6">
    <source>
        <dbReference type="ARBA" id="ARBA00046326"/>
    </source>
</evidence>
<keyword evidence="3" id="KW-0653">Protein transport</keyword>
<evidence type="ECO:0000259" key="10">
    <source>
        <dbReference type="Pfam" id="PF24598"/>
    </source>
</evidence>
<dbReference type="InterPro" id="IPR056459">
    <property type="entry name" value="TPR_DOP1"/>
</dbReference>
<accession>A0A8C1QFX1</accession>
<dbReference type="Pfam" id="PF24601">
    <property type="entry name" value="TPR_DOP1"/>
    <property type="match status" value="1"/>
</dbReference>
<sequence>MNAEELELLGDSKYRNYVAAVDKALKNFEYSSEWADLISALGKLNKVLQNNGKYQVVPKKLTIGKRLAQCLHPALPSGVHRKALETYEIIFKIIGPKRLAKDLFLYSSGLFPLLSNAAMSVKPVLLGLYETYYLPLGKTLKPGLQGLLTGVLPGLEEGSEYYDRTNILLEKVAAAVEQPAFYSALWGSILTSPAVRLPGVTFVLLHLNRKLSMEDQLYIIGSDIELMVEAVSTSVQDSSVLVQRSTLDLILFCFPFHMSQATRPDMIRILSAALHVVLRRDMSLNRRLYAWLLGFDNNGVQAGPRSTRLSNPEEHVTHYFNTYSKDMLVQAMVGILQGKARGGEEESILMHDLKPFRILISLLDKPELGPAILEDVLIEVFRTLHTQCCAELDLQNQNPYSKDQTQLSSKLRENKKTAELIKTANLLFNSFEPYYMWDYIARWFEECCRCSSHNPGKIMSSETSARSLVEFCELVDFLLDIVSLETYIEIQTEHLPQLLLRMVSALTSHLQALGLRELTHCLRLCSKILSKVQPPLVSPLALPSGPSCAEKKHISGSTDVFNDGENASSSRLSESGFTDFMQYQAERGEQPDNMHHPEDGASSPEDVLIQPKTKPKSGLSNSAHIKPQDKPVMQCCLEHFQQFLSCLVRLYITSGDQTEAGKSCSAEMDTLTVVADKRRTSGFEEMMSSEQMECLAAFTAACQLFLECSSFPVYIAEGNLKSSPTREDVQPALWLQTLMDACCSAADSSIQAVAISLVMDLVGLTQSVAMVTAERVASPDTGQPMSPSQGRVAVVIRPPLTPGILKYIAEKTNFFKSVGLILWDQLGEETPQHHKRSVELFYQLHNLAPSPSICEDVISQQLMHRDRRIRLEAHVKFSVLWHLTRDLNINKSSPFNRTFDRSLFIMLDSLSYWDGSASAVGRAWLNQVLQRHDIARVLEPVLLLLLHPKTHRVSIQRVQAQRHWTQISGDGHGGVQACGRCLPLDDMEPFSLTVNPLSDSLSLLSLSSENLQLCGEYQPPDQQGEPQSSDSSGSQSSTVDNGSFDEQEGGGSTINISDPVLCQSVSLEEESLHKAVSAVLFEIVDRVVQMVEKESSETPSPDGWPQTDSDSSNLSTDMSNGKCNTLAPFSNTQPRTLPELVAGGTLEFLAVASIDASGEEEHREGIARYSSSPSIIMLPDDGGSAAIEQSLQVDEPHRKRSHSSTQLSLKGKIMERLVDKSPGAKPKIKKVKRKDDERRKTNQAEKSRPPSIFFGDSLDLENWYSCGEGEVSEIESDIGSRTSGSPRFNIHPLYQHVLLYPQLYDSSRTLHALSAIAAMLRASPAGFVSAISTTSINNTYTPQLSLLQNLLARHRVSVMGKDFYCPIPQDSHSHSFRSAMFLEIIISLCLYFLRSYYSAHVAATSQDLAGNHAMQLTSVEVLTLLFSELVKVIGGSAKGFASFICDVLSKCKVQKVVLHCLLSTIFSVQKWHEHRVRGTNVAAVEEGLSEDSIINLSEDQLDNCSAIQSQLLRLLQSVVVLEHRVMIPVEEGEVEHVNPQQPMTSLQYLHGQPITAQGMFLCAVIRALHQHHACKMHPQWIGLITATLPYMGKVLRQVVASVTLQLCKNLDNLIQQYRYETGLTDTRPQWMALCIPPDLILTVLEGMTAIIHYCLLDPTSQYHQLQANVDQKHLAEARAGILSILHTIMSSVTLLWGVLYLADSSDRPAAASACSTSNINLGSTKNLRQQILELLGPISMNHGAHFMAAIAYVWNERKQAKTSSRNKVIPIASEEQLLLVELVRSVSAMRIETVIQTVKEVLKQPPAIAKEKKHLSLEVCMLQFFYAYVQRIPVSSLVDSWPSLLALLKDSVQLSLPAPGQFLILGVLNEFILKNPTLESKKDQRELQDVTHKIVEAIATIAGSSLEQTTWLRRNLEVKPSPQIMVDGASLEADVEDLMLTVMEASSFTPSVYSVHALTLLAEVLAHLLDMVFYSDEKERVIPLLVNLMHYIVPYLRNHSEYCTAQHVLSSCRSGFTATHRAIWRAIIDHLMTHDKTTFRDLMTRVAVAQSSSLSLFTNRDAELEQRAMLLKRLAFTIYSSEVDQYQKYLPDIQERLVESLRLPQVPILHAQVFLFFRVLLLRMSPQHLTSLWPTMITELVQVFLLMEQELTADEDITRTSGPSVVGLETTYSGGNGFSTSYNSQRWLNLYLSACKLLDLALALPSESLPQFQMYRWAFIPEASDDSGLEVRRQGTHQREFKPYVVRLAKLLRKRAKKNPEEDCSTRTLSWEPGQLLLTLYVIRSMEQLLPFFNLLSQVFSSKGNSRSGPYHSPTPKDSPFPGKDGKLESQKVFWSRARQNIEEMVEKDFLEGLIKT</sequence>
<keyword evidence="5" id="KW-0472">Membrane</keyword>